<evidence type="ECO:0000313" key="2">
    <source>
        <dbReference type="Proteomes" id="UP000288361"/>
    </source>
</evidence>
<organism evidence="1 2">
    <name type="scientific">Idiomarina piscisalsi</name>
    <dbReference type="NCBI Taxonomy" id="1096243"/>
    <lineage>
        <taxon>Bacteria</taxon>
        <taxon>Pseudomonadati</taxon>
        <taxon>Pseudomonadota</taxon>
        <taxon>Gammaproteobacteria</taxon>
        <taxon>Alteromonadales</taxon>
        <taxon>Idiomarinaceae</taxon>
        <taxon>Idiomarina</taxon>
    </lineage>
</organism>
<accession>A0A432YXE9</accession>
<dbReference type="Proteomes" id="UP000288361">
    <property type="component" value="Unassembled WGS sequence"/>
</dbReference>
<name>A0A432YXE9_9GAMM</name>
<reference evidence="1 2" key="1">
    <citation type="journal article" date="2011" name="Front. Microbiol.">
        <title>Genomic signatures of strain selection and enhancement in Bacillus atrophaeus var. globigii, a historical biowarfare simulant.</title>
        <authorList>
            <person name="Gibbons H.S."/>
            <person name="Broomall S.M."/>
            <person name="McNew L.A."/>
            <person name="Daligault H."/>
            <person name="Chapman C."/>
            <person name="Bruce D."/>
            <person name="Karavis M."/>
            <person name="Krepps M."/>
            <person name="McGregor P.A."/>
            <person name="Hong C."/>
            <person name="Park K.H."/>
            <person name="Akmal A."/>
            <person name="Feldman A."/>
            <person name="Lin J.S."/>
            <person name="Chang W.E."/>
            <person name="Higgs B.W."/>
            <person name="Demirev P."/>
            <person name="Lindquist J."/>
            <person name="Liem A."/>
            <person name="Fochler E."/>
            <person name="Read T.D."/>
            <person name="Tapia R."/>
            <person name="Johnson S."/>
            <person name="Bishop-Lilly K.A."/>
            <person name="Detter C."/>
            <person name="Han C."/>
            <person name="Sozhamannan S."/>
            <person name="Rosenzweig C.N."/>
            <person name="Skowronski E.W."/>
        </authorList>
    </citation>
    <scope>NUCLEOTIDE SEQUENCE [LARGE SCALE GENOMIC DNA]</scope>
    <source>
        <strain evidence="1 2">TPS4-2</strain>
    </source>
</reference>
<sequence>MDNLNNDIKNTSLAEMSRKGIELALNSMTKEDGSSYHIVAVNLREVDDEGGEIEVCALISNRFFTVYEKINFVDVLTNNSDAIRSLFSRIENESTKA</sequence>
<dbReference type="RefSeq" id="WP_126751631.1">
    <property type="nucleotide sequence ID" value="NZ_JBHUMT010000016.1"/>
</dbReference>
<protein>
    <submittedName>
        <fullName evidence="1">Uncharacterized protein</fullName>
    </submittedName>
</protein>
<dbReference type="EMBL" id="PIQA01000001">
    <property type="protein sequence ID" value="RUO68006.1"/>
    <property type="molecule type" value="Genomic_DNA"/>
</dbReference>
<gene>
    <name evidence="1" type="ORF">CWI73_03880</name>
</gene>
<comment type="caution">
    <text evidence="1">The sequence shown here is derived from an EMBL/GenBank/DDBJ whole genome shotgun (WGS) entry which is preliminary data.</text>
</comment>
<dbReference type="AlphaFoldDB" id="A0A432YXE9"/>
<evidence type="ECO:0000313" key="1">
    <source>
        <dbReference type="EMBL" id="RUO68006.1"/>
    </source>
</evidence>
<proteinExistence type="predicted"/>